<organism evidence="1 2">
    <name type="scientific">Meloidogyne enterolobii</name>
    <name type="common">Root-knot nematode worm</name>
    <name type="synonym">Meloidogyne mayaguensis</name>
    <dbReference type="NCBI Taxonomy" id="390850"/>
    <lineage>
        <taxon>Eukaryota</taxon>
        <taxon>Metazoa</taxon>
        <taxon>Ecdysozoa</taxon>
        <taxon>Nematoda</taxon>
        <taxon>Chromadorea</taxon>
        <taxon>Rhabditida</taxon>
        <taxon>Tylenchina</taxon>
        <taxon>Tylenchomorpha</taxon>
        <taxon>Tylenchoidea</taxon>
        <taxon>Meloidogynidae</taxon>
        <taxon>Meloidogyninae</taxon>
        <taxon>Meloidogyne</taxon>
    </lineage>
</organism>
<proteinExistence type="predicted"/>
<accession>A0ACB0Y0Z4</accession>
<comment type="caution">
    <text evidence="1">The sequence shown here is derived from an EMBL/GenBank/DDBJ whole genome shotgun (WGS) entry which is preliminary data.</text>
</comment>
<evidence type="ECO:0000313" key="2">
    <source>
        <dbReference type="Proteomes" id="UP001497535"/>
    </source>
</evidence>
<protein>
    <submittedName>
        <fullName evidence="1">Uncharacterized protein</fullName>
    </submittedName>
</protein>
<name>A0ACB0Y0Z4_MELEN</name>
<keyword evidence="2" id="KW-1185">Reference proteome</keyword>
<sequence>MMSSKENRTAFITSSIIFMRKYGFDGIDIDYEYPKNKTNFNLLFKEFTEAFKEDKKRNCEKLIITAAVSAGIETAKKSYDIANISKFAFYFKLLFSKLLF</sequence>
<dbReference type="EMBL" id="CAVMJV010000004">
    <property type="protein sequence ID" value="CAK5026738.1"/>
    <property type="molecule type" value="Genomic_DNA"/>
</dbReference>
<reference evidence="1" key="1">
    <citation type="submission" date="2023-11" db="EMBL/GenBank/DDBJ databases">
        <authorList>
            <person name="Poullet M."/>
        </authorList>
    </citation>
    <scope>NUCLEOTIDE SEQUENCE</scope>
    <source>
        <strain evidence="1">E1834</strain>
    </source>
</reference>
<dbReference type="Proteomes" id="UP001497535">
    <property type="component" value="Unassembled WGS sequence"/>
</dbReference>
<gene>
    <name evidence="1" type="ORF">MENTE1834_LOCUS6195</name>
</gene>
<evidence type="ECO:0000313" key="1">
    <source>
        <dbReference type="EMBL" id="CAK5026738.1"/>
    </source>
</evidence>